<dbReference type="InterPro" id="IPR023271">
    <property type="entry name" value="Aquaporin-like"/>
</dbReference>
<dbReference type="PROSITE" id="PS01005">
    <property type="entry name" value="FORMATE_NITRITE_TP_1"/>
    <property type="match status" value="1"/>
</dbReference>
<dbReference type="EMBL" id="BTGD01000020">
    <property type="protein sequence ID" value="GMM58136.1"/>
    <property type="molecule type" value="Genomic_DNA"/>
</dbReference>
<feature type="transmembrane region" description="Helical" evidence="7">
    <location>
        <begin position="233"/>
        <end position="260"/>
    </location>
</feature>
<evidence type="ECO:0000313" key="8">
    <source>
        <dbReference type="EMBL" id="GMM58136.1"/>
    </source>
</evidence>
<feature type="transmembrane region" description="Helical" evidence="7">
    <location>
        <begin position="32"/>
        <end position="52"/>
    </location>
</feature>
<keyword evidence="4 7" id="KW-0472">Membrane</keyword>
<dbReference type="Pfam" id="PF01226">
    <property type="entry name" value="Form_Nir_trans"/>
    <property type="match status" value="1"/>
</dbReference>
<evidence type="ECO:0000256" key="4">
    <source>
        <dbReference type="ARBA" id="ARBA00023136"/>
    </source>
</evidence>
<dbReference type="PANTHER" id="PTHR30520:SF6">
    <property type="entry name" value="FORMATE_NITRATE FAMILY TRANSPORTER (EUROFUNG)"/>
    <property type="match status" value="1"/>
</dbReference>
<feature type="region of interest" description="Disordered" evidence="6">
    <location>
        <begin position="543"/>
        <end position="601"/>
    </location>
</feature>
<evidence type="ECO:0000256" key="7">
    <source>
        <dbReference type="SAM" id="Phobius"/>
    </source>
</evidence>
<feature type="transmembrane region" description="Helical" evidence="7">
    <location>
        <begin position="112"/>
        <end position="135"/>
    </location>
</feature>
<feature type="compositionally biased region" description="Basic and acidic residues" evidence="6">
    <location>
        <begin position="323"/>
        <end position="333"/>
    </location>
</feature>
<feature type="compositionally biased region" description="Polar residues" evidence="6">
    <location>
        <begin position="334"/>
        <end position="349"/>
    </location>
</feature>
<dbReference type="NCBIfam" id="TIGR00790">
    <property type="entry name" value="fnt"/>
    <property type="match status" value="1"/>
</dbReference>
<feature type="transmembrane region" description="Helical" evidence="7">
    <location>
        <begin position="67"/>
        <end position="91"/>
    </location>
</feature>
<name>A0AAV5S502_MAUHU</name>
<feature type="compositionally biased region" description="Low complexity" evidence="6">
    <location>
        <begin position="350"/>
        <end position="383"/>
    </location>
</feature>
<dbReference type="Gene3D" id="1.20.1080.10">
    <property type="entry name" value="Glycerol uptake facilitator protein"/>
    <property type="match status" value="1"/>
</dbReference>
<evidence type="ECO:0008006" key="10">
    <source>
        <dbReference type="Google" id="ProtNLM"/>
    </source>
</evidence>
<keyword evidence="3 7" id="KW-1133">Transmembrane helix</keyword>
<evidence type="ECO:0000256" key="6">
    <source>
        <dbReference type="SAM" id="MobiDB-lite"/>
    </source>
</evidence>
<evidence type="ECO:0000256" key="2">
    <source>
        <dbReference type="ARBA" id="ARBA00022692"/>
    </source>
</evidence>
<dbReference type="AlphaFoldDB" id="A0AAV5S502"/>
<evidence type="ECO:0000256" key="5">
    <source>
        <dbReference type="ARBA" id="ARBA00049660"/>
    </source>
</evidence>
<evidence type="ECO:0000313" key="9">
    <source>
        <dbReference type="Proteomes" id="UP001377567"/>
    </source>
</evidence>
<comment type="similarity">
    <text evidence="5">Belongs to the FNT transporter (TC 1.A.16) family.</text>
</comment>
<dbReference type="GO" id="GO:0005886">
    <property type="term" value="C:plasma membrane"/>
    <property type="evidence" value="ECO:0007669"/>
    <property type="project" value="TreeGrafter"/>
</dbReference>
<keyword evidence="2 7" id="KW-0812">Transmembrane</keyword>
<sequence>MVDDSNYLTPHEAALAVVATAMKKARLQLDTLVINSILGGVLFSSGSILYVACHSENLDTLAHNPGFLNFIGGLTYSVGLFYVVLLGAELFNSDILYFSVGFYRGAVSIFDVLISWFFSWIGNIAGSLFVSYVFIEVSGIAEHEKWDYGARHVAEDKAAYAFMQTFIKAIAGNFFVCLAVYLQLMAKPIHVKFLMILLPVFTFVSSNFTHVVADMTTFFIAMLRGADVSVGRYIWRVLIPGSLGTIVGGAAFGLVIPFYLHLLVVERDRAKLSLPEYEARDEQPELNMDSRVVRMPVGAAPVPTPLPTPASPHLDSSDDTEVADEKESLESRPDNNNNGPDTFQEQLPLSASPSATASSSSSSSSTTASSSTRTGGSLSTSNSDTLNVGPTPYSPATQGADMNDVSSSNTGSMAAVSRVNTIRSITTNHSTRSSGLFNTQVRSPPGVFPVAGMGAPLARERTIENSNYPLDMLHQIKTHSVADARSHGFDLHDDNSALLRRVRTAEADEEHAYVASTHGSGRYSVPKDKLGSRLEKVVTRLGKIRGSPDSSNGSIPGGSQGLPRTVQDTFPHNNVSQSNMYDAGSSTSVGQQSGSSPAVMTAPSAVPMQATISPILQERKRRNNARKKRSFLSASGLLKSLSNEMTRTDPANAESMYQRMSDVGITSRAAMGAQNVAGEVGLNDVDVTQLKKNNWRRQDEENGRASTVNAPPLPAHTAPPASAARGARSLYSDGTKSIRSDLTSNYD</sequence>
<protein>
    <recommendedName>
        <fullName evidence="10">Formate/nitrite transporter</fullName>
    </recommendedName>
</protein>
<reference evidence="8 9" key="1">
    <citation type="journal article" date="2023" name="Elife">
        <title>Identification of key yeast species and microbe-microbe interactions impacting larval growth of Drosophila in the wild.</title>
        <authorList>
            <person name="Mure A."/>
            <person name="Sugiura Y."/>
            <person name="Maeda R."/>
            <person name="Honda K."/>
            <person name="Sakurai N."/>
            <person name="Takahashi Y."/>
            <person name="Watada M."/>
            <person name="Katoh T."/>
            <person name="Gotoh A."/>
            <person name="Gotoh Y."/>
            <person name="Taniguchi I."/>
            <person name="Nakamura K."/>
            <person name="Hayashi T."/>
            <person name="Katayama T."/>
            <person name="Uemura T."/>
            <person name="Hattori Y."/>
        </authorList>
    </citation>
    <scope>NUCLEOTIDE SEQUENCE [LARGE SCALE GENOMIC DNA]</scope>
    <source>
        <strain evidence="8 9">KH-74</strain>
    </source>
</reference>
<dbReference type="GO" id="GO:0015707">
    <property type="term" value="P:nitrite transport"/>
    <property type="evidence" value="ECO:0007669"/>
    <property type="project" value="TreeGrafter"/>
</dbReference>
<dbReference type="PANTHER" id="PTHR30520">
    <property type="entry name" value="FORMATE TRANSPORTER-RELATED"/>
    <property type="match status" value="1"/>
</dbReference>
<comment type="caution">
    <text evidence="8">The sequence shown here is derived from an EMBL/GenBank/DDBJ whole genome shotgun (WGS) entry which is preliminary data.</text>
</comment>
<comment type="subcellular location">
    <subcellularLocation>
        <location evidence="1">Membrane</location>
        <topology evidence="1">Multi-pass membrane protein</topology>
    </subcellularLocation>
</comment>
<evidence type="ECO:0000256" key="1">
    <source>
        <dbReference type="ARBA" id="ARBA00004141"/>
    </source>
</evidence>
<accession>A0AAV5S502</accession>
<dbReference type="InterPro" id="IPR000292">
    <property type="entry name" value="For/NO2_transpt"/>
</dbReference>
<dbReference type="InterPro" id="IPR024002">
    <property type="entry name" value="For/NO2_transpt_CS"/>
</dbReference>
<feature type="transmembrane region" description="Helical" evidence="7">
    <location>
        <begin position="193"/>
        <end position="213"/>
    </location>
</feature>
<feature type="compositionally biased region" description="Polar residues" evidence="6">
    <location>
        <begin position="732"/>
        <end position="747"/>
    </location>
</feature>
<proteinExistence type="inferred from homology"/>
<feature type="region of interest" description="Disordered" evidence="6">
    <location>
        <begin position="693"/>
        <end position="747"/>
    </location>
</feature>
<keyword evidence="9" id="KW-1185">Reference proteome</keyword>
<gene>
    <name evidence="8" type="ORF">DAKH74_047520</name>
</gene>
<dbReference type="Proteomes" id="UP001377567">
    <property type="component" value="Unassembled WGS sequence"/>
</dbReference>
<feature type="compositionally biased region" description="Low complexity" evidence="6">
    <location>
        <begin position="715"/>
        <end position="727"/>
    </location>
</feature>
<feature type="region of interest" description="Disordered" evidence="6">
    <location>
        <begin position="298"/>
        <end position="412"/>
    </location>
</feature>
<feature type="compositionally biased region" description="Polar residues" evidence="6">
    <location>
        <begin position="566"/>
        <end position="580"/>
    </location>
</feature>
<evidence type="ECO:0000256" key="3">
    <source>
        <dbReference type="ARBA" id="ARBA00022989"/>
    </source>
</evidence>
<organism evidence="8 9">
    <name type="scientific">Maudiozyma humilis</name>
    <name type="common">Sour dough yeast</name>
    <name type="synonym">Kazachstania humilis</name>
    <dbReference type="NCBI Taxonomy" id="51915"/>
    <lineage>
        <taxon>Eukaryota</taxon>
        <taxon>Fungi</taxon>
        <taxon>Dikarya</taxon>
        <taxon>Ascomycota</taxon>
        <taxon>Saccharomycotina</taxon>
        <taxon>Saccharomycetes</taxon>
        <taxon>Saccharomycetales</taxon>
        <taxon>Saccharomycetaceae</taxon>
        <taxon>Maudiozyma</taxon>
    </lineage>
</organism>
<dbReference type="GO" id="GO:0015513">
    <property type="term" value="F:high-affinity secondary active nitrite transmembrane transporter activity"/>
    <property type="evidence" value="ECO:0007669"/>
    <property type="project" value="TreeGrafter"/>
</dbReference>
<feature type="transmembrane region" description="Helical" evidence="7">
    <location>
        <begin position="158"/>
        <end position="181"/>
    </location>
</feature>
<feature type="compositionally biased region" description="Low complexity" evidence="6">
    <location>
        <begin position="584"/>
        <end position="596"/>
    </location>
</feature>